<feature type="compositionally biased region" description="Polar residues" evidence="1">
    <location>
        <begin position="266"/>
        <end position="284"/>
    </location>
</feature>
<evidence type="ECO:0000313" key="3">
    <source>
        <dbReference type="Proteomes" id="UP001303647"/>
    </source>
</evidence>
<comment type="caution">
    <text evidence="2">The sequence shown here is derived from an EMBL/GenBank/DDBJ whole genome shotgun (WGS) entry which is preliminary data.</text>
</comment>
<feature type="region of interest" description="Disordered" evidence="1">
    <location>
        <begin position="470"/>
        <end position="498"/>
    </location>
</feature>
<sequence>MASLTNRMVGGGEPSDSGGSRSPENQHTVPEFVIQTADNRDSDDGLSPTASLSPKLRAPPRLSDRAFLEVPGPPQPTNRQLTSEQPTSSQTSGETCCSRILKPLTCTFGLPPSVTSHVDPLRMHPVGLKGSSMLPITNSVGCPLDVMMEKVSNMLEASKALKPEPQSEPEPASTMAKSFFKKIRPPSSLFSKPNPQASVKPHQLRHITGDLGPLPLPEQTRHIPSIYLRRNELGNLKREKALRVLGDNPSFDPSLFAVIDSPGASQQAPTSFLSPPTSRTNEPLFSSPPRSTTTAATTTTSTGAASLRGGAEVGGGVGTGAAALLVVQVPLIVRRRMPVLVVAVSGGASFQSPAKGSLTTITALHSAAAAAATTEDGTSTVGVSTSTHAFRRQSRSIPDFDAGRDAGWDAGFGTVVVSAPGPALRAVLLGATAAEAATHREDGVSSKRHPTPAPGDLAALRRALHERYPGIARGGVSGEKVLEEDEDEEECGERERER</sequence>
<feature type="region of interest" description="Disordered" evidence="1">
    <location>
        <begin position="1"/>
        <end position="95"/>
    </location>
</feature>
<feature type="region of interest" description="Disordered" evidence="1">
    <location>
        <begin position="266"/>
        <end position="302"/>
    </location>
</feature>
<reference evidence="2" key="2">
    <citation type="submission" date="2023-05" db="EMBL/GenBank/DDBJ databases">
        <authorList>
            <consortium name="Lawrence Berkeley National Laboratory"/>
            <person name="Steindorff A."/>
            <person name="Hensen N."/>
            <person name="Bonometti L."/>
            <person name="Westerberg I."/>
            <person name="Brannstrom I.O."/>
            <person name="Guillou S."/>
            <person name="Cros-Aarteil S."/>
            <person name="Calhoun S."/>
            <person name="Haridas S."/>
            <person name="Kuo A."/>
            <person name="Mondo S."/>
            <person name="Pangilinan J."/>
            <person name="Riley R."/>
            <person name="Labutti K."/>
            <person name="Andreopoulos B."/>
            <person name="Lipzen A."/>
            <person name="Chen C."/>
            <person name="Yanf M."/>
            <person name="Daum C."/>
            <person name="Ng V."/>
            <person name="Clum A."/>
            <person name="Ohm R."/>
            <person name="Martin F."/>
            <person name="Silar P."/>
            <person name="Natvig D."/>
            <person name="Lalanne C."/>
            <person name="Gautier V."/>
            <person name="Ament-Velasquez S.L."/>
            <person name="Kruys A."/>
            <person name="Hutchinson M.I."/>
            <person name="Powell A.J."/>
            <person name="Barry K."/>
            <person name="Miller A.N."/>
            <person name="Grigoriev I.V."/>
            <person name="Debuchy R."/>
            <person name="Gladieux P."/>
            <person name="Thoren M.H."/>
            <person name="Johannesson H."/>
        </authorList>
    </citation>
    <scope>NUCLEOTIDE SEQUENCE</scope>
    <source>
        <strain evidence="2">CBS 359.72</strain>
    </source>
</reference>
<feature type="compositionally biased region" description="Polar residues" evidence="1">
    <location>
        <begin position="17"/>
        <end position="28"/>
    </location>
</feature>
<proteinExistence type="predicted"/>
<dbReference type="AlphaFoldDB" id="A0AAN7CMQ0"/>
<evidence type="ECO:0000256" key="1">
    <source>
        <dbReference type="SAM" id="MobiDB-lite"/>
    </source>
</evidence>
<feature type="compositionally biased region" description="Polar residues" evidence="1">
    <location>
        <begin position="77"/>
        <end position="95"/>
    </location>
</feature>
<reference evidence="2" key="1">
    <citation type="journal article" date="2023" name="Mol. Phylogenet. Evol.">
        <title>Genome-scale phylogeny and comparative genomics of the fungal order Sordariales.</title>
        <authorList>
            <person name="Hensen N."/>
            <person name="Bonometti L."/>
            <person name="Westerberg I."/>
            <person name="Brannstrom I.O."/>
            <person name="Guillou S."/>
            <person name="Cros-Aarteil S."/>
            <person name="Calhoun S."/>
            <person name="Haridas S."/>
            <person name="Kuo A."/>
            <person name="Mondo S."/>
            <person name="Pangilinan J."/>
            <person name="Riley R."/>
            <person name="LaButti K."/>
            <person name="Andreopoulos B."/>
            <person name="Lipzen A."/>
            <person name="Chen C."/>
            <person name="Yan M."/>
            <person name="Daum C."/>
            <person name="Ng V."/>
            <person name="Clum A."/>
            <person name="Steindorff A."/>
            <person name="Ohm R.A."/>
            <person name="Martin F."/>
            <person name="Silar P."/>
            <person name="Natvig D.O."/>
            <person name="Lalanne C."/>
            <person name="Gautier V."/>
            <person name="Ament-Velasquez S.L."/>
            <person name="Kruys A."/>
            <person name="Hutchinson M.I."/>
            <person name="Powell A.J."/>
            <person name="Barry K."/>
            <person name="Miller A.N."/>
            <person name="Grigoriev I.V."/>
            <person name="Debuchy R."/>
            <person name="Gladieux P."/>
            <person name="Hiltunen Thoren M."/>
            <person name="Johannesson H."/>
        </authorList>
    </citation>
    <scope>NUCLEOTIDE SEQUENCE</scope>
    <source>
        <strain evidence="2">CBS 359.72</strain>
    </source>
</reference>
<keyword evidence="3" id="KW-1185">Reference proteome</keyword>
<dbReference type="Proteomes" id="UP001303647">
    <property type="component" value="Unassembled WGS sequence"/>
</dbReference>
<accession>A0AAN7CMQ0</accession>
<name>A0AAN7CMQ0_9PEZI</name>
<feature type="compositionally biased region" description="Acidic residues" evidence="1">
    <location>
        <begin position="482"/>
        <end position="492"/>
    </location>
</feature>
<evidence type="ECO:0000313" key="2">
    <source>
        <dbReference type="EMBL" id="KAK4244905.1"/>
    </source>
</evidence>
<protein>
    <submittedName>
        <fullName evidence="2">Uncharacterized protein</fullName>
    </submittedName>
</protein>
<dbReference type="EMBL" id="MU857719">
    <property type="protein sequence ID" value="KAK4244905.1"/>
    <property type="molecule type" value="Genomic_DNA"/>
</dbReference>
<feature type="compositionally biased region" description="Low complexity" evidence="1">
    <location>
        <begin position="287"/>
        <end position="302"/>
    </location>
</feature>
<organism evidence="2 3">
    <name type="scientific">Corynascus novoguineensis</name>
    <dbReference type="NCBI Taxonomy" id="1126955"/>
    <lineage>
        <taxon>Eukaryota</taxon>
        <taxon>Fungi</taxon>
        <taxon>Dikarya</taxon>
        <taxon>Ascomycota</taxon>
        <taxon>Pezizomycotina</taxon>
        <taxon>Sordariomycetes</taxon>
        <taxon>Sordariomycetidae</taxon>
        <taxon>Sordariales</taxon>
        <taxon>Chaetomiaceae</taxon>
        <taxon>Corynascus</taxon>
    </lineage>
</organism>
<gene>
    <name evidence="2" type="ORF">C7999DRAFT_43482</name>
</gene>